<dbReference type="RefSeq" id="WP_037446684.1">
    <property type="nucleotide sequence ID" value="NZ_AVFL01000002.1"/>
</dbReference>
<protein>
    <submittedName>
        <fullName evidence="3">Carbon monoxide dehydrogenase subunit G</fullName>
    </submittedName>
</protein>
<keyword evidence="4" id="KW-1185">Reference proteome</keyword>
<gene>
    <name evidence="3" type="ORF">N825_18030</name>
</gene>
<evidence type="ECO:0000256" key="2">
    <source>
        <dbReference type="SAM" id="Phobius"/>
    </source>
</evidence>
<dbReference type="CDD" id="cd05018">
    <property type="entry name" value="CoxG"/>
    <property type="match status" value="1"/>
</dbReference>
<evidence type="ECO:0000256" key="1">
    <source>
        <dbReference type="SAM" id="MobiDB-lite"/>
    </source>
</evidence>
<keyword evidence="2" id="KW-1133">Transmembrane helix</keyword>
<evidence type="ECO:0000313" key="3">
    <source>
        <dbReference type="EMBL" id="EWY41870.1"/>
    </source>
</evidence>
<dbReference type="PANTHER" id="PTHR38588:SF1">
    <property type="entry name" value="BLL0334 PROTEIN"/>
    <property type="match status" value="1"/>
</dbReference>
<accession>W9H6K8</accession>
<evidence type="ECO:0000313" key="4">
    <source>
        <dbReference type="Proteomes" id="UP000019486"/>
    </source>
</evidence>
<keyword evidence="2" id="KW-0472">Membrane</keyword>
<reference evidence="3 4" key="1">
    <citation type="submission" date="2013-08" db="EMBL/GenBank/DDBJ databases">
        <title>The genome sequence of Skermanella stibiiresistens.</title>
        <authorList>
            <person name="Zhu W."/>
            <person name="Wang G."/>
        </authorList>
    </citation>
    <scope>NUCLEOTIDE SEQUENCE [LARGE SCALE GENOMIC DNA]</scope>
    <source>
        <strain evidence="3 4">SB22</strain>
    </source>
</reference>
<dbReference type="PATRIC" id="fig|1385369.3.peg.535"/>
<feature type="transmembrane region" description="Helical" evidence="2">
    <location>
        <begin position="221"/>
        <end position="238"/>
    </location>
</feature>
<keyword evidence="2" id="KW-0812">Transmembrane</keyword>
<proteinExistence type="predicted"/>
<dbReference type="STRING" id="1385369.N825_18030"/>
<name>W9H6K8_9PROT</name>
<dbReference type="Proteomes" id="UP000019486">
    <property type="component" value="Unassembled WGS sequence"/>
</dbReference>
<dbReference type="AlphaFoldDB" id="W9H6K8"/>
<dbReference type="Pfam" id="PF06240">
    <property type="entry name" value="COXG"/>
    <property type="match status" value="1"/>
</dbReference>
<organism evidence="3 4">
    <name type="scientific">Skermanella stibiiresistens SB22</name>
    <dbReference type="NCBI Taxonomy" id="1385369"/>
    <lineage>
        <taxon>Bacteria</taxon>
        <taxon>Pseudomonadati</taxon>
        <taxon>Pseudomonadota</taxon>
        <taxon>Alphaproteobacteria</taxon>
        <taxon>Rhodospirillales</taxon>
        <taxon>Azospirillaceae</taxon>
        <taxon>Skermanella</taxon>
    </lineage>
</organism>
<dbReference type="InterPro" id="IPR023393">
    <property type="entry name" value="START-like_dom_sf"/>
</dbReference>
<feature type="region of interest" description="Disordered" evidence="1">
    <location>
        <begin position="192"/>
        <end position="215"/>
    </location>
</feature>
<feature type="compositionally biased region" description="Pro residues" evidence="1">
    <location>
        <begin position="195"/>
        <end position="209"/>
    </location>
</feature>
<sequence length="239" mass="24709">MDMTGEYKISAPRSRVWEALNDPEILRQCIPGCEEIQKQSDTEMTAKVTAKVGPVKAKFAGKVTLSDIDPPNGYTISGEGSGGAAGFGKGGAKVALLDDGPDTILNYTAHAQVGGKLAQIGSRLIDGTARKMADDFFAKFTEVVGRPPEAAVTTAEAVSAETTPIIESPASSTSPPVEDTLTQPVAAMTTETAAVPPPSATRAPPPPTPAASETSGGLQPIVWIPLVVVVVGILLWAFI</sequence>
<comment type="caution">
    <text evidence="3">The sequence shown here is derived from an EMBL/GenBank/DDBJ whole genome shotgun (WGS) entry which is preliminary data.</text>
</comment>
<dbReference type="PANTHER" id="PTHR38588">
    <property type="entry name" value="BLL0334 PROTEIN"/>
    <property type="match status" value="1"/>
</dbReference>
<dbReference type="OrthoDB" id="9787428at2"/>
<feature type="compositionally biased region" description="Polar residues" evidence="1">
    <location>
        <begin position="169"/>
        <end position="179"/>
    </location>
</feature>
<dbReference type="EMBL" id="AVFL01000002">
    <property type="protein sequence ID" value="EWY41870.1"/>
    <property type="molecule type" value="Genomic_DNA"/>
</dbReference>
<dbReference type="InterPro" id="IPR010419">
    <property type="entry name" value="CO_DH_gsu"/>
</dbReference>
<dbReference type="SUPFAM" id="SSF55961">
    <property type="entry name" value="Bet v1-like"/>
    <property type="match status" value="1"/>
</dbReference>
<feature type="region of interest" description="Disordered" evidence="1">
    <location>
        <begin position="157"/>
        <end position="179"/>
    </location>
</feature>
<dbReference type="Gene3D" id="3.30.530.20">
    <property type="match status" value="1"/>
</dbReference>